<feature type="binding site" evidence="12">
    <location>
        <position position="141"/>
    </location>
    <ligand>
        <name>CoA</name>
        <dbReference type="ChEBI" id="CHEBI:57287"/>
    </ligand>
</feature>
<gene>
    <name evidence="16" type="ORF">BAL341_2926</name>
</gene>
<evidence type="ECO:0000256" key="13">
    <source>
        <dbReference type="PIRSR" id="PIRSR603542-2"/>
    </source>
</evidence>
<dbReference type="PANTHER" id="PTHR38096:SF1">
    <property type="entry name" value="ENTEROBACTIN SYNTHASE COMPONENT D"/>
    <property type="match status" value="1"/>
</dbReference>
<dbReference type="UniPathway" id="UPA00017"/>
<dbReference type="GO" id="GO:0000287">
    <property type="term" value="F:magnesium ion binding"/>
    <property type="evidence" value="ECO:0007669"/>
    <property type="project" value="InterPro"/>
</dbReference>
<keyword evidence="13" id="KW-0479">Metal-binding</keyword>
<dbReference type="GO" id="GO:0009366">
    <property type="term" value="C:enterobactin synthetase complex"/>
    <property type="evidence" value="ECO:0007669"/>
    <property type="project" value="InterPro"/>
</dbReference>
<feature type="binding site" evidence="12">
    <location>
        <position position="78"/>
    </location>
    <ligand>
        <name>CoA</name>
        <dbReference type="ChEBI" id="CHEBI:57287"/>
    </ligand>
</feature>
<comment type="catalytic activity">
    <reaction evidence="11">
        <text>apo-[peptidyl-carrier protein] + CoA = holo-[peptidyl-carrier protein] + adenosine 3',5'-bisphosphate + H(+)</text>
        <dbReference type="Rhea" id="RHEA:46228"/>
        <dbReference type="Rhea" id="RHEA-COMP:11479"/>
        <dbReference type="Rhea" id="RHEA-COMP:11480"/>
        <dbReference type="ChEBI" id="CHEBI:15378"/>
        <dbReference type="ChEBI" id="CHEBI:29999"/>
        <dbReference type="ChEBI" id="CHEBI:57287"/>
        <dbReference type="ChEBI" id="CHEBI:58343"/>
        <dbReference type="ChEBI" id="CHEBI:64479"/>
    </reaction>
</comment>
<keyword evidence="13" id="KW-0460">Magnesium</keyword>
<proteinExistence type="inferred from homology"/>
<accession>A0A486XU86</accession>
<feature type="binding site" evidence="12">
    <location>
        <position position="190"/>
    </location>
    <ligand>
        <name>CoA</name>
        <dbReference type="ChEBI" id="CHEBI:57287"/>
    </ligand>
</feature>
<evidence type="ECO:0000256" key="11">
    <source>
        <dbReference type="ARBA" id="ARBA00049191"/>
    </source>
</evidence>
<dbReference type="Pfam" id="PF01648">
    <property type="entry name" value="ACPS"/>
    <property type="match status" value="1"/>
</dbReference>
<feature type="binding site" evidence="12">
    <location>
        <position position="186"/>
    </location>
    <ligand>
        <name>CoA</name>
        <dbReference type="ChEBI" id="CHEBI:57287"/>
    </ligand>
</feature>
<dbReference type="PANTHER" id="PTHR38096">
    <property type="entry name" value="ENTEROBACTIN SYNTHASE COMPONENT D"/>
    <property type="match status" value="1"/>
</dbReference>
<feature type="binding site" evidence="13">
    <location>
        <position position="143"/>
    </location>
    <ligand>
        <name>Mg(2+)</name>
        <dbReference type="ChEBI" id="CHEBI:18420"/>
    </ligand>
</feature>
<dbReference type="GO" id="GO:0005886">
    <property type="term" value="C:plasma membrane"/>
    <property type="evidence" value="ECO:0007669"/>
    <property type="project" value="TreeGrafter"/>
</dbReference>
<evidence type="ECO:0000313" key="16">
    <source>
        <dbReference type="EMBL" id="VHO05840.1"/>
    </source>
</evidence>
<feature type="binding site" evidence="12">
    <location>
        <begin position="117"/>
        <end position="118"/>
    </location>
    <ligand>
        <name>CoA</name>
        <dbReference type="ChEBI" id="CHEBI:57287"/>
    </ligand>
</feature>
<dbReference type="GO" id="GO:0008897">
    <property type="term" value="F:holo-[acyl-carrier-protein] synthase activity"/>
    <property type="evidence" value="ECO:0007669"/>
    <property type="project" value="InterPro"/>
</dbReference>
<dbReference type="EMBL" id="CAAJGR010000007">
    <property type="protein sequence ID" value="VHO05840.1"/>
    <property type="molecule type" value="Genomic_DNA"/>
</dbReference>
<comment type="function">
    <text evidence="1">Involved in the biosynthesis of the siderophore enterobactin (enterochelin), which is a macrocyclic trimeric lactone of N-(2,3-dihydroxybenzoyl)-serine. The serine trilactone serves as a scaffolding for the three catechol functionalities that provide hexadentate coordination for the tightly ligated iron(2+) atoms. Plays an essential role in the assembly of the enterobactin by catalyzing the transfer of the 4'-phosphopantetheine (Ppant) moiety from coenzyme A to the apo-domains of both EntB (ArCP domain) and EntF (PCP domain) to yield their holo-forms which make them competent for the activation of 2,3-dihydroxybenzoate (DHB) and L-serine, respectively.</text>
</comment>
<evidence type="ECO:0000256" key="2">
    <source>
        <dbReference type="ARBA" id="ARBA00004993"/>
    </source>
</evidence>
<dbReference type="Pfam" id="PF17837">
    <property type="entry name" value="4PPT_N"/>
    <property type="match status" value="1"/>
</dbReference>
<keyword evidence="7" id="KW-0259">Enterobactin biosynthesis</keyword>
<feature type="binding site" evidence="13">
    <location>
        <position position="141"/>
    </location>
    <ligand>
        <name>Mg(2+)</name>
        <dbReference type="ChEBI" id="CHEBI:18420"/>
    </ligand>
</feature>
<evidence type="ECO:0000256" key="10">
    <source>
        <dbReference type="ARBA" id="ARBA00049176"/>
    </source>
</evidence>
<evidence type="ECO:0000256" key="8">
    <source>
        <dbReference type="ARBA" id="ARBA00029894"/>
    </source>
</evidence>
<dbReference type="InterPro" id="IPR041354">
    <property type="entry name" value="4PPT_N"/>
</dbReference>
<feature type="domain" description="4'-phosphopantetheinyl transferase N-terminal" evidence="15">
    <location>
        <begin position="64"/>
        <end position="127"/>
    </location>
</feature>
<dbReference type="GO" id="GO:0009239">
    <property type="term" value="P:enterobactin biosynthetic process"/>
    <property type="evidence" value="ECO:0007669"/>
    <property type="project" value="UniProtKB-UniPathway"/>
</dbReference>
<dbReference type="InterPro" id="IPR008278">
    <property type="entry name" value="4-PPantetheinyl_Trfase_dom"/>
</dbReference>
<feature type="domain" description="4'-phosphopantetheinyl transferase" evidence="14">
    <location>
        <begin position="138"/>
        <end position="216"/>
    </location>
</feature>
<reference evidence="16" key="1">
    <citation type="submission" date="2019-04" db="EMBL/GenBank/DDBJ databases">
        <authorList>
            <person name="Brambilla D."/>
        </authorList>
    </citation>
    <scope>NUCLEOTIDE SEQUENCE</scope>
    <source>
        <strain evidence="16">BAL1</strain>
    </source>
</reference>
<dbReference type="InterPro" id="IPR003542">
    <property type="entry name" value="Enbac_synth_compD-like"/>
</dbReference>
<evidence type="ECO:0000259" key="14">
    <source>
        <dbReference type="Pfam" id="PF01648"/>
    </source>
</evidence>
<feature type="binding site" evidence="13">
    <location>
        <position position="142"/>
    </location>
    <ligand>
        <name>Mg(2+)</name>
        <dbReference type="ChEBI" id="CHEBI:18420"/>
    </ligand>
</feature>
<organism evidence="16">
    <name type="scientific">Rheinheimera sp. BAL341</name>
    <dbReference type="NCBI Taxonomy" id="1708203"/>
    <lineage>
        <taxon>Bacteria</taxon>
        <taxon>Pseudomonadati</taxon>
        <taxon>Pseudomonadota</taxon>
        <taxon>Gammaproteobacteria</taxon>
        <taxon>Chromatiales</taxon>
        <taxon>Chromatiaceae</taxon>
        <taxon>Rheinheimera</taxon>
    </lineage>
</organism>
<comment type="similarity">
    <text evidence="3">Belongs to the P-Pant transferase superfamily. EntD family.</text>
</comment>
<comment type="subunit">
    <text evidence="4">EntB, EntD, EntE, and EntF form a multienzyme complex called enterobactin synthase.</text>
</comment>
<evidence type="ECO:0000256" key="3">
    <source>
        <dbReference type="ARBA" id="ARBA00008342"/>
    </source>
</evidence>
<evidence type="ECO:0000256" key="9">
    <source>
        <dbReference type="ARBA" id="ARBA00031996"/>
    </source>
</evidence>
<dbReference type="AlphaFoldDB" id="A0A486XU86"/>
<evidence type="ECO:0000256" key="7">
    <source>
        <dbReference type="ARBA" id="ARBA00023191"/>
    </source>
</evidence>
<dbReference type="InterPro" id="IPR037143">
    <property type="entry name" value="4-PPantetheinyl_Trfase_dom_sf"/>
</dbReference>
<comment type="catalytic activity">
    <reaction evidence="10">
        <text>apo-[aryl-carrier protein] + CoA = holo-[aryl-carrier protein] + adenosine 3',5'-bisphosphate + H(+)</text>
        <dbReference type="Rhea" id="RHEA:48404"/>
        <dbReference type="Rhea" id="RHEA-COMP:15903"/>
        <dbReference type="Rhea" id="RHEA-COMP:17557"/>
        <dbReference type="ChEBI" id="CHEBI:15378"/>
        <dbReference type="ChEBI" id="CHEBI:29999"/>
        <dbReference type="ChEBI" id="CHEBI:57287"/>
        <dbReference type="ChEBI" id="CHEBI:58343"/>
        <dbReference type="ChEBI" id="CHEBI:64479"/>
    </reaction>
</comment>
<comment type="cofactor">
    <cofactor evidence="13">
        <name>Mg(2+)</name>
        <dbReference type="ChEBI" id="CHEBI:18420"/>
    </cofactor>
</comment>
<comment type="pathway">
    <text evidence="2">Siderophore biosynthesis; enterobactin biosynthesis.</text>
</comment>
<keyword evidence="6 16" id="KW-0808">Transferase</keyword>
<feature type="binding site" evidence="12">
    <location>
        <position position="70"/>
    </location>
    <ligand>
        <name>CoA</name>
        <dbReference type="ChEBI" id="CHEBI:57287"/>
    </ligand>
</feature>
<evidence type="ECO:0000256" key="1">
    <source>
        <dbReference type="ARBA" id="ARBA00003937"/>
    </source>
</evidence>
<dbReference type="SUPFAM" id="SSF56214">
    <property type="entry name" value="4'-phosphopantetheinyl transferase"/>
    <property type="match status" value="1"/>
</dbReference>
<protein>
    <recommendedName>
        <fullName evidence="5">Enterobactin synthase component D</fullName>
    </recommendedName>
    <alternativeName>
        <fullName evidence="8">4'-phosphopantetheinyl transferase EntD</fullName>
    </alternativeName>
    <alternativeName>
        <fullName evidence="9">Enterochelin synthase D</fullName>
    </alternativeName>
</protein>
<evidence type="ECO:0000256" key="5">
    <source>
        <dbReference type="ARBA" id="ARBA00019087"/>
    </source>
</evidence>
<name>A0A486XU86_9GAMM</name>
<evidence type="ECO:0000259" key="15">
    <source>
        <dbReference type="Pfam" id="PF17837"/>
    </source>
</evidence>
<dbReference type="PRINTS" id="PR01399">
    <property type="entry name" value="ENTSNTHTASED"/>
</dbReference>
<sequence length="295" mass="32813">MLNAPFPFLSTLASVTSKLANLSKIQLFTDTSQRLILARGNFSLETYQQTDFTDLMLDFPASLEFSVVKRQAEYLAGRYLGRLAMQQSGLFNHTPPQIGIGLLRAPTWPKVVTGSITHHEYSACAVVLTQPLAINNFVGVDIELWLSSQQASEIAESIHNPDELHVLVKAGFSNAQATTLIFSAKEALFKAICPFVGEYFSFDAAELHACFEFTDNSMITGRSGWLTLQLTTEWVVARAPQSKYRCWFNCREADVLTLVCSNAANAHWLNSIIEDCRNGEEISEAFILCCSELDH</sequence>
<evidence type="ECO:0000256" key="6">
    <source>
        <dbReference type="ARBA" id="ARBA00022679"/>
    </source>
</evidence>
<evidence type="ECO:0000256" key="4">
    <source>
        <dbReference type="ARBA" id="ARBA00011503"/>
    </source>
</evidence>
<evidence type="ECO:0000256" key="12">
    <source>
        <dbReference type="PIRSR" id="PIRSR603542-1"/>
    </source>
</evidence>